<sequence length="572" mass="62148">MSTKEMEPPTEQPTVSQPSTPTLPSKENENPHEYPSAGKLWLLMLSLYMSMFLISLDKTIIATAIPQITNSFNSLSDIGWYGSSYMLTLCAFQLVWGRIYTFYSPKTVFLTTIFIFEVGSAICGAAPSSTGFIIGRAIAGMGSAGISNGAIILVMHTVPLEKRPMFQGFIGAVFGVASVVGPLLGGVFTQKLSWRWCFYINLPLGAVSAAVLILFLRLPKRKEEEKVPLRTQIKKLDPIGTAVFLPSIVCLLLALQWGGTTYPWSNWRIILLLVLFPLLFAAFMALQICYPDTATLPLRILTQRTVFSGFFYAFTSQASVLVITYYIPLFFQALKDFSPVSSGFAILPSVLTLVIGAMVAGGLVQRFGYPAPFMYISCILSAVGAGMISTWPISATTRVWIGYQVLFGLGIGLGMQQPSISVQCVLPRPDVSMGISLMFFGQNLGGAVFISTAQNVFVDTLARKLSEIPGVGITRQMVVEMGATQLVKLVGEELRETVLEGYHVAIRNAFYVGVGLSCVSLIGALGVEWVSVKKGEKMGSAGKDEKKEVGGDKLAAEEEGRKGEKEVVDREV</sequence>
<evidence type="ECO:0000313" key="1">
    <source>
        <dbReference type="EMBL" id="KAF2464236.1"/>
    </source>
</evidence>
<evidence type="ECO:0000313" key="2">
    <source>
        <dbReference type="Proteomes" id="UP000799755"/>
    </source>
</evidence>
<name>A0ACB6QBF1_9PLEO</name>
<protein>
    <submittedName>
        <fullName evidence="1">DNA repair protein RAD50</fullName>
    </submittedName>
</protein>
<accession>A0ACB6QBF1</accession>
<gene>
    <name evidence="1" type="ORF">BDR25DRAFT_271919</name>
</gene>
<organism evidence="1 2">
    <name type="scientific">Lindgomyces ingoldianus</name>
    <dbReference type="NCBI Taxonomy" id="673940"/>
    <lineage>
        <taxon>Eukaryota</taxon>
        <taxon>Fungi</taxon>
        <taxon>Dikarya</taxon>
        <taxon>Ascomycota</taxon>
        <taxon>Pezizomycotina</taxon>
        <taxon>Dothideomycetes</taxon>
        <taxon>Pleosporomycetidae</taxon>
        <taxon>Pleosporales</taxon>
        <taxon>Lindgomycetaceae</taxon>
        <taxon>Lindgomyces</taxon>
    </lineage>
</organism>
<keyword evidence="2" id="KW-1185">Reference proteome</keyword>
<proteinExistence type="predicted"/>
<dbReference type="Proteomes" id="UP000799755">
    <property type="component" value="Unassembled WGS sequence"/>
</dbReference>
<comment type="caution">
    <text evidence="1">The sequence shown here is derived from an EMBL/GenBank/DDBJ whole genome shotgun (WGS) entry which is preliminary data.</text>
</comment>
<dbReference type="EMBL" id="MU003538">
    <property type="protein sequence ID" value="KAF2464236.1"/>
    <property type="molecule type" value="Genomic_DNA"/>
</dbReference>
<reference evidence="1" key="1">
    <citation type="journal article" date="2020" name="Stud. Mycol.">
        <title>101 Dothideomycetes genomes: a test case for predicting lifestyles and emergence of pathogens.</title>
        <authorList>
            <person name="Haridas S."/>
            <person name="Albert R."/>
            <person name="Binder M."/>
            <person name="Bloem J."/>
            <person name="Labutti K."/>
            <person name="Salamov A."/>
            <person name="Andreopoulos B."/>
            <person name="Baker S."/>
            <person name="Barry K."/>
            <person name="Bills G."/>
            <person name="Bluhm B."/>
            <person name="Cannon C."/>
            <person name="Castanera R."/>
            <person name="Culley D."/>
            <person name="Daum C."/>
            <person name="Ezra D."/>
            <person name="Gonzalez J."/>
            <person name="Henrissat B."/>
            <person name="Kuo A."/>
            <person name="Liang C."/>
            <person name="Lipzen A."/>
            <person name="Lutzoni F."/>
            <person name="Magnuson J."/>
            <person name="Mondo S."/>
            <person name="Nolan M."/>
            <person name="Ohm R."/>
            <person name="Pangilinan J."/>
            <person name="Park H.-J."/>
            <person name="Ramirez L."/>
            <person name="Alfaro M."/>
            <person name="Sun H."/>
            <person name="Tritt A."/>
            <person name="Yoshinaga Y."/>
            <person name="Zwiers L.-H."/>
            <person name="Turgeon B."/>
            <person name="Goodwin S."/>
            <person name="Spatafora J."/>
            <person name="Crous P."/>
            <person name="Grigoriev I."/>
        </authorList>
    </citation>
    <scope>NUCLEOTIDE SEQUENCE</scope>
    <source>
        <strain evidence="1">ATCC 200398</strain>
    </source>
</reference>